<feature type="transmembrane region" description="Helical" evidence="5">
    <location>
        <begin position="281"/>
        <end position="304"/>
    </location>
</feature>
<dbReference type="InterPro" id="IPR005828">
    <property type="entry name" value="MFS_sugar_transport-like"/>
</dbReference>
<keyword evidence="4 5" id="KW-0472">Membrane</keyword>
<dbReference type="PROSITE" id="PS50850">
    <property type="entry name" value="MFS"/>
    <property type="match status" value="1"/>
</dbReference>
<evidence type="ECO:0000256" key="5">
    <source>
        <dbReference type="SAM" id="Phobius"/>
    </source>
</evidence>
<evidence type="ECO:0000256" key="3">
    <source>
        <dbReference type="ARBA" id="ARBA00022989"/>
    </source>
</evidence>
<proteinExistence type="predicted"/>
<dbReference type="GO" id="GO:0046943">
    <property type="term" value="F:carboxylic acid transmembrane transporter activity"/>
    <property type="evidence" value="ECO:0007669"/>
    <property type="project" value="TreeGrafter"/>
</dbReference>
<dbReference type="PANTHER" id="PTHR23508">
    <property type="entry name" value="CARBOXYLIC ACID TRANSPORTER PROTEIN HOMOLOG"/>
    <property type="match status" value="1"/>
</dbReference>
<sequence>MSEPSLAGRKAVAIDIPARMDRLPWSRFHMLVVVALGVTWALDGLEVTIVGALAPRLQSPDALGLTDADVGMLASFYLVGAVAGALGFGWLTDRLGRKLMFFTTLGVYIVGVALSAFAWDVWSLAVFRLITGVGIGGEYAAINSAIDELMPARLRGRIALIVNGTFWAGAALGAMGSVALLDEALFDADLGWRLGFGIGAALGLLILFARRHVPESPRWLAAHDRIPEADAVTAEIEREVEAERNAPLPTATGSILIRPQRVFGLGVVFRAMLADYRGRSALVLALMTAQAFLYNAIFFTYGLVLTKFYGVAAGHVGLYLIPFALGNVVGPIVLGPLFDTVGRRKMIFLTYAISGTLLLATGWLFAAEALTSVTQTLAWSAIFFFASAAASSAYLTASEVFPLEVRALAIAAFYAIGTALGGVVAPYVFGVLIGGADRWPIFGGYAFAAAMMIGAGLAALRYGVDAEGRSLEDVAAPISRVG</sequence>
<dbReference type="InterPro" id="IPR036259">
    <property type="entry name" value="MFS_trans_sf"/>
</dbReference>
<feature type="transmembrane region" description="Helical" evidence="5">
    <location>
        <begin position="74"/>
        <end position="92"/>
    </location>
</feature>
<reference evidence="7" key="1">
    <citation type="journal article" date="2014" name="Int. J. Syst. Evol. Microbiol.">
        <title>Complete genome sequence of Corynebacterium casei LMG S-19264T (=DSM 44701T), isolated from a smear-ripened cheese.</title>
        <authorList>
            <consortium name="US DOE Joint Genome Institute (JGI-PGF)"/>
            <person name="Walter F."/>
            <person name="Albersmeier A."/>
            <person name="Kalinowski J."/>
            <person name="Ruckert C."/>
        </authorList>
    </citation>
    <scope>NUCLEOTIDE SEQUENCE</scope>
    <source>
        <strain evidence="7">VKM B-2748</strain>
    </source>
</reference>
<reference evidence="7" key="2">
    <citation type="submission" date="2023-01" db="EMBL/GenBank/DDBJ databases">
        <authorList>
            <person name="Sun Q."/>
            <person name="Evtushenko L."/>
        </authorList>
    </citation>
    <scope>NUCLEOTIDE SEQUENCE</scope>
    <source>
        <strain evidence="7">VKM B-2748</strain>
    </source>
</reference>
<feature type="transmembrane region" description="Helical" evidence="5">
    <location>
        <begin position="441"/>
        <end position="460"/>
    </location>
</feature>
<dbReference type="GO" id="GO:0005886">
    <property type="term" value="C:plasma membrane"/>
    <property type="evidence" value="ECO:0007669"/>
    <property type="project" value="TreeGrafter"/>
</dbReference>
<comment type="caution">
    <text evidence="7">The sequence shown here is derived from an EMBL/GenBank/DDBJ whole genome shotgun (WGS) entry which is preliminary data.</text>
</comment>
<dbReference type="Gene3D" id="1.20.1250.20">
    <property type="entry name" value="MFS general substrate transporter like domains"/>
    <property type="match status" value="1"/>
</dbReference>
<dbReference type="CDD" id="cd17316">
    <property type="entry name" value="MFS_SV2_like"/>
    <property type="match status" value="1"/>
</dbReference>
<dbReference type="SUPFAM" id="SSF103473">
    <property type="entry name" value="MFS general substrate transporter"/>
    <property type="match status" value="1"/>
</dbReference>
<feature type="transmembrane region" description="Helical" evidence="5">
    <location>
        <begin position="99"/>
        <end position="119"/>
    </location>
</feature>
<feature type="domain" description="Major facilitator superfamily (MFS) profile" evidence="6">
    <location>
        <begin position="32"/>
        <end position="467"/>
    </location>
</feature>
<feature type="transmembrane region" description="Helical" evidence="5">
    <location>
        <begin position="125"/>
        <end position="146"/>
    </location>
</feature>
<feature type="transmembrane region" description="Helical" evidence="5">
    <location>
        <begin position="158"/>
        <end position="178"/>
    </location>
</feature>
<feature type="transmembrane region" description="Helical" evidence="5">
    <location>
        <begin position="377"/>
        <end position="395"/>
    </location>
</feature>
<evidence type="ECO:0000259" key="6">
    <source>
        <dbReference type="PROSITE" id="PS50850"/>
    </source>
</evidence>
<feature type="transmembrane region" description="Helical" evidence="5">
    <location>
        <begin position="28"/>
        <end position="54"/>
    </location>
</feature>
<dbReference type="InterPro" id="IPR020846">
    <property type="entry name" value="MFS_dom"/>
</dbReference>
<feature type="transmembrane region" description="Helical" evidence="5">
    <location>
        <begin position="190"/>
        <end position="209"/>
    </location>
</feature>
<evidence type="ECO:0000313" key="8">
    <source>
        <dbReference type="Proteomes" id="UP001143309"/>
    </source>
</evidence>
<name>A0A9W6JMQ5_9HYPH</name>
<keyword evidence="3 5" id="KW-1133">Transmembrane helix</keyword>
<dbReference type="EMBL" id="BSFL01000001">
    <property type="protein sequence ID" value="GLK78529.1"/>
    <property type="molecule type" value="Genomic_DNA"/>
</dbReference>
<comment type="subcellular location">
    <subcellularLocation>
        <location evidence="1">Membrane</location>
        <topology evidence="1">Multi-pass membrane protein</topology>
    </subcellularLocation>
</comment>
<organism evidence="7 8">
    <name type="scientific">Methylopila turkensis</name>
    <dbReference type="NCBI Taxonomy" id="1437816"/>
    <lineage>
        <taxon>Bacteria</taxon>
        <taxon>Pseudomonadati</taxon>
        <taxon>Pseudomonadota</taxon>
        <taxon>Alphaproteobacteria</taxon>
        <taxon>Hyphomicrobiales</taxon>
        <taxon>Methylopilaceae</taxon>
        <taxon>Methylopila</taxon>
    </lineage>
</organism>
<feature type="transmembrane region" description="Helical" evidence="5">
    <location>
        <begin position="316"/>
        <end position="334"/>
    </location>
</feature>
<evidence type="ECO:0000256" key="2">
    <source>
        <dbReference type="ARBA" id="ARBA00022692"/>
    </source>
</evidence>
<evidence type="ECO:0000256" key="4">
    <source>
        <dbReference type="ARBA" id="ARBA00023136"/>
    </source>
</evidence>
<dbReference type="Pfam" id="PF00083">
    <property type="entry name" value="Sugar_tr"/>
    <property type="match status" value="1"/>
</dbReference>
<dbReference type="PANTHER" id="PTHR23508:SF10">
    <property type="entry name" value="CARBOXYLIC ACID TRANSPORTER PROTEIN HOMOLOG"/>
    <property type="match status" value="1"/>
</dbReference>
<protein>
    <submittedName>
        <fullName evidence="7">MFS transporter</fullName>
    </submittedName>
</protein>
<evidence type="ECO:0000256" key="1">
    <source>
        <dbReference type="ARBA" id="ARBA00004141"/>
    </source>
</evidence>
<gene>
    <name evidence="7" type="ORF">GCM10008174_02700</name>
</gene>
<accession>A0A9W6JMQ5</accession>
<evidence type="ECO:0000313" key="7">
    <source>
        <dbReference type="EMBL" id="GLK78529.1"/>
    </source>
</evidence>
<keyword evidence="2 5" id="KW-0812">Transmembrane</keyword>
<dbReference type="Proteomes" id="UP001143309">
    <property type="component" value="Unassembled WGS sequence"/>
</dbReference>
<feature type="transmembrane region" description="Helical" evidence="5">
    <location>
        <begin position="407"/>
        <end position="429"/>
    </location>
</feature>
<dbReference type="AlphaFoldDB" id="A0A9W6JMQ5"/>
<feature type="transmembrane region" description="Helical" evidence="5">
    <location>
        <begin position="346"/>
        <end position="365"/>
    </location>
</feature>
<keyword evidence="8" id="KW-1185">Reference proteome</keyword>